<dbReference type="eggNOG" id="COG0747">
    <property type="taxonomic scope" value="Bacteria"/>
</dbReference>
<feature type="chain" id="PRO_5038595042" evidence="4">
    <location>
        <begin position="25"/>
        <end position="523"/>
    </location>
</feature>
<keyword evidence="2" id="KW-0813">Transport</keyword>
<evidence type="ECO:0000256" key="2">
    <source>
        <dbReference type="ARBA" id="ARBA00022448"/>
    </source>
</evidence>
<dbReference type="InterPro" id="IPR000914">
    <property type="entry name" value="SBP_5_dom"/>
</dbReference>
<evidence type="ECO:0000313" key="6">
    <source>
        <dbReference type="EMBL" id="GAC70447.1"/>
    </source>
</evidence>
<dbReference type="Gene3D" id="3.40.190.10">
    <property type="entry name" value="Periplasmic binding protein-like II"/>
    <property type="match status" value="1"/>
</dbReference>
<dbReference type="PROSITE" id="PS51318">
    <property type="entry name" value="TAT"/>
    <property type="match status" value="1"/>
</dbReference>
<evidence type="ECO:0000256" key="4">
    <source>
        <dbReference type="SAM" id="SignalP"/>
    </source>
</evidence>
<dbReference type="Proteomes" id="UP000011666">
    <property type="component" value="Unassembled WGS sequence"/>
</dbReference>
<dbReference type="GO" id="GO:0015833">
    <property type="term" value="P:peptide transport"/>
    <property type="evidence" value="ECO:0007669"/>
    <property type="project" value="TreeGrafter"/>
</dbReference>
<organism evidence="6 7">
    <name type="scientific">Gordonia soli NBRC 108243</name>
    <dbReference type="NCBI Taxonomy" id="1223545"/>
    <lineage>
        <taxon>Bacteria</taxon>
        <taxon>Bacillati</taxon>
        <taxon>Actinomycetota</taxon>
        <taxon>Actinomycetes</taxon>
        <taxon>Mycobacteriales</taxon>
        <taxon>Gordoniaceae</taxon>
        <taxon>Gordonia</taxon>
    </lineage>
</organism>
<gene>
    <name evidence="6" type="ORF">GS4_35_00230</name>
</gene>
<keyword evidence="7" id="KW-1185">Reference proteome</keyword>
<evidence type="ECO:0000313" key="7">
    <source>
        <dbReference type="Proteomes" id="UP000011666"/>
    </source>
</evidence>
<evidence type="ECO:0000256" key="1">
    <source>
        <dbReference type="ARBA" id="ARBA00005695"/>
    </source>
</evidence>
<dbReference type="Pfam" id="PF00496">
    <property type="entry name" value="SBP_bac_5"/>
    <property type="match status" value="1"/>
</dbReference>
<dbReference type="InterPro" id="IPR039424">
    <property type="entry name" value="SBP_5"/>
</dbReference>
<dbReference type="InterPro" id="IPR006311">
    <property type="entry name" value="TAT_signal"/>
</dbReference>
<keyword evidence="3 4" id="KW-0732">Signal</keyword>
<comment type="caution">
    <text evidence="6">The sequence shown here is derived from an EMBL/GenBank/DDBJ whole genome shotgun (WGS) entry which is preliminary data.</text>
</comment>
<dbReference type="OrthoDB" id="9046151at2"/>
<protein>
    <submittedName>
        <fullName evidence="6">Putative peptide ABC transporter substrate-binding protein</fullName>
    </submittedName>
</protein>
<evidence type="ECO:0000256" key="3">
    <source>
        <dbReference type="ARBA" id="ARBA00022729"/>
    </source>
</evidence>
<dbReference type="GO" id="GO:0042597">
    <property type="term" value="C:periplasmic space"/>
    <property type="evidence" value="ECO:0007669"/>
    <property type="project" value="UniProtKB-ARBA"/>
</dbReference>
<dbReference type="EMBL" id="BANX01000035">
    <property type="protein sequence ID" value="GAC70447.1"/>
    <property type="molecule type" value="Genomic_DNA"/>
</dbReference>
<comment type="similarity">
    <text evidence="1">Belongs to the bacterial solute-binding protein 5 family.</text>
</comment>
<dbReference type="AlphaFoldDB" id="M0QRW2"/>
<dbReference type="STRING" id="1223545.GS4_35_00230"/>
<dbReference type="PANTHER" id="PTHR30290">
    <property type="entry name" value="PERIPLASMIC BINDING COMPONENT OF ABC TRANSPORTER"/>
    <property type="match status" value="1"/>
</dbReference>
<dbReference type="GO" id="GO:1904680">
    <property type="term" value="F:peptide transmembrane transporter activity"/>
    <property type="evidence" value="ECO:0007669"/>
    <property type="project" value="TreeGrafter"/>
</dbReference>
<dbReference type="Gene3D" id="3.10.105.10">
    <property type="entry name" value="Dipeptide-binding Protein, Domain 3"/>
    <property type="match status" value="1"/>
</dbReference>
<dbReference type="PANTHER" id="PTHR30290:SF9">
    <property type="entry name" value="OLIGOPEPTIDE-BINDING PROTEIN APPA"/>
    <property type="match status" value="1"/>
</dbReference>
<name>M0QRW2_9ACTN</name>
<dbReference type="GO" id="GO:0043190">
    <property type="term" value="C:ATP-binding cassette (ABC) transporter complex"/>
    <property type="evidence" value="ECO:0007669"/>
    <property type="project" value="InterPro"/>
</dbReference>
<dbReference type="SUPFAM" id="SSF53850">
    <property type="entry name" value="Periplasmic binding protein-like II"/>
    <property type="match status" value="1"/>
</dbReference>
<evidence type="ECO:0000259" key="5">
    <source>
        <dbReference type="Pfam" id="PF00496"/>
    </source>
</evidence>
<reference evidence="6 7" key="1">
    <citation type="submission" date="2013-01" db="EMBL/GenBank/DDBJ databases">
        <title>Whole genome shotgun sequence of Gordonia soli NBRC 108243.</title>
        <authorList>
            <person name="Isaki-Nakamura S."/>
            <person name="Hosoyama A."/>
            <person name="Tsuchikane K."/>
            <person name="Ando Y."/>
            <person name="Baba S."/>
            <person name="Ohji S."/>
            <person name="Hamada M."/>
            <person name="Tamura T."/>
            <person name="Yamazoe A."/>
            <person name="Yamazaki S."/>
            <person name="Fujita N."/>
        </authorList>
    </citation>
    <scope>NUCLEOTIDE SEQUENCE [LARGE SCALE GENOMIC DNA]</scope>
    <source>
        <strain evidence="6 7">NBRC 108243</strain>
    </source>
</reference>
<sequence>MSTSLNRRAFLRAALAAGSAGAVAVLAGCESAVRQAEQAGTGSGESGGRLVIGSSTDVDPKTVYSQSITSMTIGLLVWDTLIRYDHRTLTPTPSVATSWDLTPDGLSMRLVLRDDVHFHSGRRLTSEDVAYAVRTYAAAASASQLQSTAAAIREVDTSDPGVAVLHFARPIVNIFDLLEFMLLTDSESGDALTAGDSFVGTGPFRVTGREVGSTLNLARNDRYWAGPATIDAVTLRVVRDPGALLTSVRARQSDLVLDASPQSLRPFRDEALYRVQSLDVDDVAYYVGVNVADERLGDKRVRQAISYAVDRQRIVDEVLVGRGIASSAPWARTSPAFTEAARVAYDHDPDRARSLLDAAGWRSGDRLLLSYGSGSAASRNIAAIVQNDLAGVGVTVTLDPREQASYNPFLKSGDHQLWISPHGFGQSNPATLATGAAPFKPAGNLSGFTSADYTAAVARFTEIVDPTSPAARAVYRRYTDILLDEQFLIDLAITSWTNVSPARVSGLRSNLYKYIDVHGVTVR</sequence>
<feature type="signal peptide" evidence="4">
    <location>
        <begin position="1"/>
        <end position="24"/>
    </location>
</feature>
<accession>M0QRW2</accession>
<dbReference type="PROSITE" id="PS51257">
    <property type="entry name" value="PROKAR_LIPOPROTEIN"/>
    <property type="match status" value="1"/>
</dbReference>
<feature type="domain" description="Solute-binding protein family 5" evidence="5">
    <location>
        <begin position="91"/>
        <end position="431"/>
    </location>
</feature>
<dbReference type="CDD" id="cd00995">
    <property type="entry name" value="PBP2_NikA_DppA_OppA_like"/>
    <property type="match status" value="1"/>
</dbReference>
<dbReference type="RefSeq" id="WP_007624494.1">
    <property type="nucleotide sequence ID" value="NZ_BANX01000035.1"/>
</dbReference>
<dbReference type="PIRSF" id="PIRSF002741">
    <property type="entry name" value="MppA"/>
    <property type="match status" value="1"/>
</dbReference>
<dbReference type="InterPro" id="IPR030678">
    <property type="entry name" value="Peptide/Ni-bd"/>
</dbReference>
<proteinExistence type="inferred from homology"/>